<evidence type="ECO:0000313" key="3">
    <source>
        <dbReference type="Proteomes" id="UP000248790"/>
    </source>
</evidence>
<dbReference type="Gene3D" id="3.40.630.30">
    <property type="match status" value="1"/>
</dbReference>
<dbReference type="SUPFAM" id="SSF55729">
    <property type="entry name" value="Acyl-CoA N-acyltransferases (Nat)"/>
    <property type="match status" value="1"/>
</dbReference>
<evidence type="ECO:0000313" key="2">
    <source>
        <dbReference type="EMBL" id="RAJ99854.1"/>
    </source>
</evidence>
<keyword evidence="3" id="KW-1185">Reference proteome</keyword>
<name>A0A327X2Q8_LARAB</name>
<comment type="caution">
    <text evidence="2">The sequence shown here is derived from an EMBL/GenBank/DDBJ whole genome shotgun (WGS) entry which is preliminary data.</text>
</comment>
<reference evidence="2 3" key="1">
    <citation type="submission" date="2018-06" db="EMBL/GenBank/DDBJ databases">
        <title>Genomic Encyclopedia of Archaeal and Bacterial Type Strains, Phase II (KMG-II): from individual species to whole genera.</title>
        <authorList>
            <person name="Goeker M."/>
        </authorList>
    </citation>
    <scope>NUCLEOTIDE SEQUENCE [LARGE SCALE GENOMIC DNA]</scope>
    <source>
        <strain evidence="2 3">DSM 21851</strain>
    </source>
</reference>
<dbReference type="EMBL" id="QLMC01000002">
    <property type="protein sequence ID" value="RAJ99854.1"/>
    <property type="molecule type" value="Genomic_DNA"/>
</dbReference>
<dbReference type="RefSeq" id="WP_170139323.1">
    <property type="nucleotide sequence ID" value="NZ_QLMC01000002.1"/>
</dbReference>
<protein>
    <submittedName>
        <fullName evidence="2">Acetyltransferase (GNAT) family protein</fullName>
    </submittedName>
</protein>
<dbReference type="AlphaFoldDB" id="A0A327X2Q8"/>
<gene>
    <name evidence="2" type="ORF">LX87_01550</name>
</gene>
<dbReference type="GO" id="GO:0016747">
    <property type="term" value="F:acyltransferase activity, transferring groups other than amino-acyl groups"/>
    <property type="evidence" value="ECO:0007669"/>
    <property type="project" value="InterPro"/>
</dbReference>
<feature type="domain" description="N-acetyltransferase" evidence="1">
    <location>
        <begin position="1"/>
        <end position="126"/>
    </location>
</feature>
<dbReference type="InterPro" id="IPR016181">
    <property type="entry name" value="Acyl_CoA_acyltransferase"/>
</dbReference>
<dbReference type="Proteomes" id="UP000248790">
    <property type="component" value="Unassembled WGS sequence"/>
</dbReference>
<dbReference type="Pfam" id="PF13302">
    <property type="entry name" value="Acetyltransf_3"/>
    <property type="match status" value="1"/>
</dbReference>
<evidence type="ECO:0000259" key="1">
    <source>
        <dbReference type="PROSITE" id="PS51186"/>
    </source>
</evidence>
<dbReference type="InterPro" id="IPR000182">
    <property type="entry name" value="GNAT_dom"/>
</dbReference>
<keyword evidence="2" id="KW-0808">Transferase</keyword>
<organism evidence="2 3">
    <name type="scientific">Larkinella arboricola</name>
    <dbReference type="NCBI Taxonomy" id="643671"/>
    <lineage>
        <taxon>Bacteria</taxon>
        <taxon>Pseudomonadati</taxon>
        <taxon>Bacteroidota</taxon>
        <taxon>Cytophagia</taxon>
        <taxon>Cytophagales</taxon>
        <taxon>Spirosomataceae</taxon>
        <taxon>Larkinella</taxon>
    </lineage>
</organism>
<proteinExistence type="predicted"/>
<sequence length="128" mass="14505">MSDYVEHYFDGSQPLLGRCFVIEVNNQPIGQINYNAINTSDLSTELDIWLAGSQYTNKGYGTNALLTLCNYVHNEFGCTKFMIAPSRRNPWAIKSYQKASFVESAFHSGHCSTEYEDTVVMIKTMVKQ</sequence>
<dbReference type="PROSITE" id="PS51186">
    <property type="entry name" value="GNAT"/>
    <property type="match status" value="1"/>
</dbReference>
<accession>A0A327X2Q8</accession>